<name>D2QI66_SPILD</name>
<gene>
    <name evidence="2" type="ordered locus">Slin_0900</name>
</gene>
<organism evidence="2 3">
    <name type="scientific">Spirosoma linguale (strain ATCC 33905 / DSM 74 / LMG 10896 / Claus 1)</name>
    <dbReference type="NCBI Taxonomy" id="504472"/>
    <lineage>
        <taxon>Bacteria</taxon>
        <taxon>Pseudomonadati</taxon>
        <taxon>Bacteroidota</taxon>
        <taxon>Cytophagia</taxon>
        <taxon>Cytophagales</taxon>
        <taxon>Cytophagaceae</taxon>
        <taxon>Spirosoma</taxon>
    </lineage>
</organism>
<protein>
    <submittedName>
        <fullName evidence="2">Uncharacterized protein</fullName>
    </submittedName>
</protein>
<dbReference type="STRING" id="504472.Slin_0900"/>
<dbReference type="HOGENOM" id="CLU_2976984_0_0_10"/>
<keyword evidence="3" id="KW-1185">Reference proteome</keyword>
<dbReference type="Proteomes" id="UP000002028">
    <property type="component" value="Chromosome"/>
</dbReference>
<evidence type="ECO:0000313" key="2">
    <source>
        <dbReference type="EMBL" id="ADB36954.1"/>
    </source>
</evidence>
<dbReference type="KEGG" id="sli:Slin_0900"/>
<dbReference type="AlphaFoldDB" id="D2QI66"/>
<sequence length="58" mass="6486">MKGGTREKSVWSSKRPNQSKKISAHEMKVQFPIVKATRSGTKAPQVLTSVVLNKQTFQ</sequence>
<reference evidence="2 3" key="1">
    <citation type="journal article" date="2010" name="Stand. Genomic Sci.">
        <title>Complete genome sequence of Spirosoma linguale type strain (1).</title>
        <authorList>
            <person name="Lail K."/>
            <person name="Sikorski J."/>
            <person name="Saunders E."/>
            <person name="Lapidus A."/>
            <person name="Glavina Del Rio T."/>
            <person name="Copeland A."/>
            <person name="Tice H."/>
            <person name="Cheng J.-F."/>
            <person name="Lucas S."/>
            <person name="Nolan M."/>
            <person name="Bruce D."/>
            <person name="Goodwin L."/>
            <person name="Pitluck S."/>
            <person name="Ivanova N."/>
            <person name="Mavromatis K."/>
            <person name="Ovchinnikova G."/>
            <person name="Pati A."/>
            <person name="Chen A."/>
            <person name="Palaniappan K."/>
            <person name="Land M."/>
            <person name="Hauser L."/>
            <person name="Chang Y.-J."/>
            <person name="Jeffries C.D."/>
            <person name="Chain P."/>
            <person name="Brettin T."/>
            <person name="Detter J.C."/>
            <person name="Schuetze A."/>
            <person name="Rohde M."/>
            <person name="Tindall B.J."/>
            <person name="Goeker M."/>
            <person name="Bristow J."/>
            <person name="Eisen J.A."/>
            <person name="Markowitz V."/>
            <person name="Hugenholtz P."/>
            <person name="Kyrpides N.C."/>
            <person name="Klenk H.-P."/>
            <person name="Chen F."/>
        </authorList>
    </citation>
    <scope>NUCLEOTIDE SEQUENCE [LARGE SCALE GENOMIC DNA]</scope>
    <source>
        <strain evidence="3">ATCC 33905 / DSM 74 / LMG 10896 / Claus 1</strain>
    </source>
</reference>
<accession>D2QI66</accession>
<feature type="compositionally biased region" description="Polar residues" evidence="1">
    <location>
        <begin position="10"/>
        <end position="21"/>
    </location>
</feature>
<feature type="region of interest" description="Disordered" evidence="1">
    <location>
        <begin position="1"/>
        <end position="25"/>
    </location>
</feature>
<proteinExistence type="predicted"/>
<evidence type="ECO:0000256" key="1">
    <source>
        <dbReference type="SAM" id="MobiDB-lite"/>
    </source>
</evidence>
<evidence type="ECO:0000313" key="3">
    <source>
        <dbReference type="Proteomes" id="UP000002028"/>
    </source>
</evidence>
<dbReference type="EMBL" id="CP001769">
    <property type="protein sequence ID" value="ADB36954.1"/>
    <property type="molecule type" value="Genomic_DNA"/>
</dbReference>